<evidence type="ECO:0000256" key="4">
    <source>
        <dbReference type="ARBA" id="ARBA00023125"/>
    </source>
</evidence>
<dbReference type="InterPro" id="IPR009057">
    <property type="entry name" value="Homeodomain-like_sf"/>
</dbReference>
<evidence type="ECO:0000256" key="9">
    <source>
        <dbReference type="PROSITE-ProRule" id="PRU00108"/>
    </source>
</evidence>
<dbReference type="SUPFAM" id="SSF46689">
    <property type="entry name" value="Homeodomain-like"/>
    <property type="match status" value="1"/>
</dbReference>
<dbReference type="Proteomes" id="UP000288805">
    <property type="component" value="Unassembled WGS sequence"/>
</dbReference>
<dbReference type="AlphaFoldDB" id="A0A438DHB5"/>
<gene>
    <name evidence="12" type="primary">WOX11_1</name>
    <name evidence="12" type="ORF">CK203_078007</name>
</gene>
<keyword evidence="5 9" id="KW-0371">Homeobox</keyword>
<dbReference type="EMBL" id="QGNW01001623">
    <property type="protein sequence ID" value="RVW34838.1"/>
    <property type="molecule type" value="Genomic_DNA"/>
</dbReference>
<dbReference type="PROSITE" id="PS50071">
    <property type="entry name" value="HOMEOBOX_2"/>
    <property type="match status" value="1"/>
</dbReference>
<dbReference type="GO" id="GO:0003700">
    <property type="term" value="F:DNA-binding transcription factor activity"/>
    <property type="evidence" value="ECO:0007669"/>
    <property type="project" value="InterPro"/>
</dbReference>
<feature type="DNA-binding region" description="Homeobox" evidence="9">
    <location>
        <begin position="15"/>
        <end position="79"/>
    </location>
</feature>
<evidence type="ECO:0000256" key="2">
    <source>
        <dbReference type="ARBA" id="ARBA00022473"/>
    </source>
</evidence>
<keyword evidence="2" id="KW-0217">Developmental protein</keyword>
<evidence type="ECO:0000256" key="10">
    <source>
        <dbReference type="RuleBase" id="RU000682"/>
    </source>
</evidence>
<comment type="similarity">
    <text evidence="8">Belongs to the WUS homeobox family.</text>
</comment>
<dbReference type="GO" id="GO:0005634">
    <property type="term" value="C:nucleus"/>
    <property type="evidence" value="ECO:0007669"/>
    <property type="project" value="UniProtKB-SubCell"/>
</dbReference>
<dbReference type="PANTHER" id="PTHR46998">
    <property type="entry name" value="WUSCHEL-RELATED HOMEOBOX 11"/>
    <property type="match status" value="1"/>
</dbReference>
<dbReference type="Pfam" id="PF00046">
    <property type="entry name" value="Homeodomain"/>
    <property type="match status" value="1"/>
</dbReference>
<dbReference type="InterPro" id="IPR001356">
    <property type="entry name" value="HD"/>
</dbReference>
<accession>A0A438DHB5</accession>
<dbReference type="FunFam" id="1.10.10.60:FF:000118">
    <property type="entry name" value="WUSCHEL-related homeobox 11"/>
    <property type="match status" value="1"/>
</dbReference>
<dbReference type="GO" id="GO:0003677">
    <property type="term" value="F:DNA binding"/>
    <property type="evidence" value="ECO:0007669"/>
    <property type="project" value="UniProtKB-UniRule"/>
</dbReference>
<evidence type="ECO:0000256" key="1">
    <source>
        <dbReference type="ARBA" id="ARBA00004123"/>
    </source>
</evidence>
<keyword evidence="4 9" id="KW-0238">DNA-binding</keyword>
<evidence type="ECO:0000256" key="8">
    <source>
        <dbReference type="ARBA" id="ARBA00024040"/>
    </source>
</evidence>
<keyword evidence="6" id="KW-0804">Transcription</keyword>
<feature type="domain" description="Homeobox" evidence="11">
    <location>
        <begin position="13"/>
        <end position="78"/>
    </location>
</feature>
<evidence type="ECO:0000256" key="6">
    <source>
        <dbReference type="ARBA" id="ARBA00023163"/>
    </source>
</evidence>
<evidence type="ECO:0000256" key="5">
    <source>
        <dbReference type="ARBA" id="ARBA00023155"/>
    </source>
</evidence>
<evidence type="ECO:0000259" key="11">
    <source>
        <dbReference type="PROSITE" id="PS50071"/>
    </source>
</evidence>
<keyword evidence="3" id="KW-0805">Transcription regulation</keyword>
<keyword evidence="7 9" id="KW-0539">Nucleus</keyword>
<proteinExistence type="inferred from homology"/>
<protein>
    <submittedName>
        <fullName evidence="12">WUSCHEL-related homeobox 11</fullName>
    </submittedName>
</protein>
<evidence type="ECO:0000313" key="12">
    <source>
        <dbReference type="EMBL" id="RVW34838.1"/>
    </source>
</evidence>
<evidence type="ECO:0000313" key="13">
    <source>
        <dbReference type="Proteomes" id="UP000288805"/>
    </source>
</evidence>
<comment type="caution">
    <text evidence="12">The sequence shown here is derived from an EMBL/GenBank/DDBJ whole genome shotgun (WGS) entry which is preliminary data.</text>
</comment>
<evidence type="ECO:0000256" key="7">
    <source>
        <dbReference type="ARBA" id="ARBA00023242"/>
    </source>
</evidence>
<evidence type="ECO:0000256" key="3">
    <source>
        <dbReference type="ARBA" id="ARBA00023015"/>
    </source>
</evidence>
<dbReference type="GO" id="GO:0048830">
    <property type="term" value="P:adventitious root development"/>
    <property type="evidence" value="ECO:0007669"/>
    <property type="project" value="InterPro"/>
</dbReference>
<comment type="subcellular location">
    <subcellularLocation>
        <location evidence="1 9 10">Nucleus</location>
    </subcellularLocation>
</comment>
<dbReference type="InterPro" id="IPR044558">
    <property type="entry name" value="WOX11-like"/>
</dbReference>
<dbReference type="SMART" id="SM00389">
    <property type="entry name" value="HOX"/>
    <property type="match status" value="1"/>
</dbReference>
<dbReference type="Gene3D" id="1.10.10.60">
    <property type="entry name" value="Homeodomain-like"/>
    <property type="match status" value="1"/>
</dbReference>
<name>A0A438DHB5_VITVI</name>
<reference evidence="12 13" key="1">
    <citation type="journal article" date="2018" name="PLoS Genet.">
        <title>Population sequencing reveals clonal diversity and ancestral inbreeding in the grapevine cultivar Chardonnay.</title>
        <authorList>
            <person name="Roach M.J."/>
            <person name="Johnson D.L."/>
            <person name="Bohlmann J."/>
            <person name="van Vuuren H.J."/>
            <person name="Jones S.J."/>
            <person name="Pretorius I.S."/>
            <person name="Schmidt S.A."/>
            <person name="Borneman A.R."/>
        </authorList>
    </citation>
    <scope>NUCLEOTIDE SEQUENCE [LARGE SCALE GENOMIC DNA]</scope>
    <source>
        <strain evidence="13">cv. Chardonnay</strain>
        <tissue evidence="12">Leaf</tissue>
    </source>
</reference>
<dbReference type="PANTHER" id="PTHR46998:SF2">
    <property type="entry name" value="WUSCHEL-RELATED HOMEOBOX 11"/>
    <property type="match status" value="1"/>
</dbReference>
<organism evidence="12 13">
    <name type="scientific">Vitis vinifera</name>
    <name type="common">Grape</name>
    <dbReference type="NCBI Taxonomy" id="29760"/>
    <lineage>
        <taxon>Eukaryota</taxon>
        <taxon>Viridiplantae</taxon>
        <taxon>Streptophyta</taxon>
        <taxon>Embryophyta</taxon>
        <taxon>Tracheophyta</taxon>
        <taxon>Spermatophyta</taxon>
        <taxon>Magnoliopsida</taxon>
        <taxon>eudicotyledons</taxon>
        <taxon>Gunneridae</taxon>
        <taxon>Pentapetalae</taxon>
        <taxon>rosids</taxon>
        <taxon>Vitales</taxon>
        <taxon>Vitaceae</taxon>
        <taxon>Viteae</taxon>
        <taxon>Vitis</taxon>
    </lineage>
</organism>
<sequence>MEDRGQDHGLERNEPVRSRWTPKPEQIVILESIFNSGMVNPPKDETVRIRKLLEPYGSVGDANVFYWFQNRRSRSRRRQRQIQASLAGDRGAQAHAGGAIHYQSNLMPPSAFVPSSSSCLVGSSSSCGGMNDDGVDNLFSFSRSSGSPGNGAQLWCNINLVPFKHLQFALPIWMCYGVHQWGSN</sequence>